<name>D3F380_CONWI</name>
<dbReference type="InterPro" id="IPR050312">
    <property type="entry name" value="IolE/XylAMocC-like"/>
</dbReference>
<dbReference type="Proteomes" id="UP000008229">
    <property type="component" value="Chromosome"/>
</dbReference>
<dbReference type="InterPro" id="IPR036237">
    <property type="entry name" value="Xyl_isomerase-like_sf"/>
</dbReference>
<evidence type="ECO:0000313" key="3">
    <source>
        <dbReference type="Proteomes" id="UP000008229"/>
    </source>
</evidence>
<evidence type="ECO:0000313" key="2">
    <source>
        <dbReference type="EMBL" id="ADB50360.1"/>
    </source>
</evidence>
<accession>D3F380</accession>
<protein>
    <submittedName>
        <fullName evidence="2">Xylose isomerase domain protein TIM barrel</fullName>
    </submittedName>
</protein>
<dbReference type="OrthoDB" id="9779184at2"/>
<sequence>MTTIPLSCGDHTFRLLSLEQAARLIAMLDLQGMDVAASGGGDAHVRPEDVRTDVAGWAMTVRRCLSAAGLRPADVFLIPWTDFETLAPNSPDPDVRAESRALFGEMADFAARIGAPGITTLPGLHWPDESHRDSLHRAAEELTWRAQRAAAVELRFSIEAHVGSVCATPEAALDLLALASGVELTLDYSHFVAQGVEPERVHRLLGHARHVHVRGTRPDRLQCGLQHSTVDYGDVARRLCAGGYEGSIAIEYLWADWQHMNECDTVSETIVLRDLLRAQMG</sequence>
<gene>
    <name evidence="2" type="ordered locus">Cwoe_1934</name>
</gene>
<dbReference type="STRING" id="469383.Cwoe_1934"/>
<dbReference type="Pfam" id="PF01261">
    <property type="entry name" value="AP_endonuc_2"/>
    <property type="match status" value="1"/>
</dbReference>
<dbReference type="EMBL" id="CP001854">
    <property type="protein sequence ID" value="ADB50360.1"/>
    <property type="molecule type" value="Genomic_DNA"/>
</dbReference>
<dbReference type="Gene3D" id="3.20.20.150">
    <property type="entry name" value="Divalent-metal-dependent TIM barrel enzymes"/>
    <property type="match status" value="1"/>
</dbReference>
<reference evidence="2 3" key="1">
    <citation type="journal article" date="2010" name="Stand. Genomic Sci.">
        <title>Complete genome sequence of Conexibacter woesei type strain (ID131577).</title>
        <authorList>
            <person name="Pukall R."/>
            <person name="Lapidus A."/>
            <person name="Glavina Del Rio T."/>
            <person name="Copeland A."/>
            <person name="Tice H."/>
            <person name="Cheng J.-F."/>
            <person name="Lucas S."/>
            <person name="Chen F."/>
            <person name="Nolan M."/>
            <person name="Bruce D."/>
            <person name="Goodwin L."/>
            <person name="Pitluck S."/>
            <person name="Mavromatis K."/>
            <person name="Ivanova N."/>
            <person name="Ovchinnikova G."/>
            <person name="Pati A."/>
            <person name="Chen A."/>
            <person name="Palaniappan K."/>
            <person name="Land M."/>
            <person name="Hauser L."/>
            <person name="Chang Y.-J."/>
            <person name="Jeffries C.D."/>
            <person name="Chain P."/>
            <person name="Meincke L."/>
            <person name="Sims D."/>
            <person name="Brettin T."/>
            <person name="Detter J.C."/>
            <person name="Rohde M."/>
            <person name="Goeker M."/>
            <person name="Bristow J."/>
            <person name="Eisen J.A."/>
            <person name="Markowitz V."/>
            <person name="Kyrpides N.C."/>
            <person name="Klenk H.-P."/>
            <person name="Hugenholtz P."/>
        </authorList>
    </citation>
    <scope>NUCLEOTIDE SEQUENCE [LARGE SCALE GENOMIC DNA]</scope>
    <source>
        <strain evidence="3">DSM 14684 / CIP 108061 / JCM 11494 / NBRC 100937 / ID131577</strain>
    </source>
</reference>
<dbReference type="PANTHER" id="PTHR12110:SF41">
    <property type="entry name" value="INOSOSE DEHYDRATASE"/>
    <property type="match status" value="1"/>
</dbReference>
<dbReference type="SUPFAM" id="SSF51658">
    <property type="entry name" value="Xylose isomerase-like"/>
    <property type="match status" value="1"/>
</dbReference>
<dbReference type="AlphaFoldDB" id="D3F380"/>
<organism evidence="2 3">
    <name type="scientific">Conexibacter woesei (strain DSM 14684 / CCUG 47730 / CIP 108061 / JCM 11494 / NBRC 100937 / ID131577)</name>
    <dbReference type="NCBI Taxonomy" id="469383"/>
    <lineage>
        <taxon>Bacteria</taxon>
        <taxon>Bacillati</taxon>
        <taxon>Actinomycetota</taxon>
        <taxon>Thermoleophilia</taxon>
        <taxon>Solirubrobacterales</taxon>
        <taxon>Conexibacteraceae</taxon>
        <taxon>Conexibacter</taxon>
    </lineage>
</organism>
<dbReference type="HOGENOM" id="CLU_1026311_0_0_11"/>
<dbReference type="GO" id="GO:0016853">
    <property type="term" value="F:isomerase activity"/>
    <property type="evidence" value="ECO:0007669"/>
    <property type="project" value="UniProtKB-KW"/>
</dbReference>
<evidence type="ECO:0000259" key="1">
    <source>
        <dbReference type="Pfam" id="PF01261"/>
    </source>
</evidence>
<reference evidence="3" key="2">
    <citation type="submission" date="2010-01" db="EMBL/GenBank/DDBJ databases">
        <title>The complete genome of Conexibacter woesei DSM 14684.</title>
        <authorList>
            <consortium name="US DOE Joint Genome Institute (JGI-PGF)"/>
            <person name="Lucas S."/>
            <person name="Copeland A."/>
            <person name="Lapidus A."/>
            <person name="Glavina del Rio T."/>
            <person name="Dalin E."/>
            <person name="Tice H."/>
            <person name="Bruce D."/>
            <person name="Goodwin L."/>
            <person name="Pitluck S."/>
            <person name="Kyrpides N."/>
            <person name="Mavromatis K."/>
            <person name="Ivanova N."/>
            <person name="Mikhailova N."/>
            <person name="Chertkov O."/>
            <person name="Brettin T."/>
            <person name="Detter J.C."/>
            <person name="Han C."/>
            <person name="Larimer F."/>
            <person name="Land M."/>
            <person name="Hauser L."/>
            <person name="Markowitz V."/>
            <person name="Cheng J.-F."/>
            <person name="Hugenholtz P."/>
            <person name="Woyke T."/>
            <person name="Wu D."/>
            <person name="Pukall R."/>
            <person name="Steenblock K."/>
            <person name="Schneider S."/>
            <person name="Klenk H.-P."/>
            <person name="Eisen J.A."/>
        </authorList>
    </citation>
    <scope>NUCLEOTIDE SEQUENCE [LARGE SCALE GENOMIC DNA]</scope>
    <source>
        <strain evidence="3">DSM 14684 / CIP 108061 / JCM 11494 / NBRC 100937 / ID131577</strain>
    </source>
</reference>
<keyword evidence="3" id="KW-1185">Reference proteome</keyword>
<feature type="domain" description="Xylose isomerase-like TIM barrel" evidence="1">
    <location>
        <begin position="59"/>
        <end position="256"/>
    </location>
</feature>
<dbReference type="RefSeq" id="WP_012933411.1">
    <property type="nucleotide sequence ID" value="NC_013739.1"/>
</dbReference>
<keyword evidence="2" id="KW-0413">Isomerase</keyword>
<dbReference type="PANTHER" id="PTHR12110">
    <property type="entry name" value="HYDROXYPYRUVATE ISOMERASE"/>
    <property type="match status" value="1"/>
</dbReference>
<dbReference type="eggNOG" id="COG1082">
    <property type="taxonomic scope" value="Bacteria"/>
</dbReference>
<dbReference type="InterPro" id="IPR013022">
    <property type="entry name" value="Xyl_isomerase-like_TIM-brl"/>
</dbReference>
<dbReference type="KEGG" id="cwo:Cwoe_1934"/>
<proteinExistence type="predicted"/>